<feature type="compositionally biased region" description="Basic and acidic residues" evidence="5">
    <location>
        <begin position="93"/>
        <end position="138"/>
    </location>
</feature>
<dbReference type="InterPro" id="IPR011011">
    <property type="entry name" value="Znf_FYVE_PHD"/>
</dbReference>
<feature type="compositionally biased region" description="Low complexity" evidence="5">
    <location>
        <begin position="624"/>
        <end position="663"/>
    </location>
</feature>
<dbReference type="Proteomes" id="UP000095085">
    <property type="component" value="Unassembled WGS sequence"/>
</dbReference>
<protein>
    <recommendedName>
        <fullName evidence="6">FYVE-type domain-containing protein</fullName>
    </recommendedName>
</protein>
<feature type="region of interest" description="Disordered" evidence="5">
    <location>
        <begin position="359"/>
        <end position="448"/>
    </location>
</feature>
<feature type="compositionally biased region" description="Polar residues" evidence="5">
    <location>
        <begin position="69"/>
        <end position="79"/>
    </location>
</feature>
<reference evidence="8" key="1">
    <citation type="submission" date="2016-05" db="EMBL/GenBank/DDBJ databases">
        <title>Comparative genomics of biotechnologically important yeasts.</title>
        <authorList>
            <consortium name="DOE Joint Genome Institute"/>
            <person name="Riley R."/>
            <person name="Haridas S."/>
            <person name="Wolfe K.H."/>
            <person name="Lopes M.R."/>
            <person name="Hittinger C.T."/>
            <person name="Goker M."/>
            <person name="Salamov A."/>
            <person name="Wisecaver J."/>
            <person name="Long T.M."/>
            <person name="Aerts A.L."/>
            <person name="Barry K."/>
            <person name="Choi C."/>
            <person name="Clum A."/>
            <person name="Coughlan A.Y."/>
            <person name="Deshpande S."/>
            <person name="Douglass A.P."/>
            <person name="Hanson S.J."/>
            <person name="Klenk H.-P."/>
            <person name="Labutti K."/>
            <person name="Lapidus A."/>
            <person name="Lindquist E."/>
            <person name="Lipzen A."/>
            <person name="Meier-Kolthoff J.P."/>
            <person name="Ohm R.A."/>
            <person name="Otillar R.P."/>
            <person name="Pangilinan J."/>
            <person name="Peng Y."/>
            <person name="Rokas A."/>
            <person name="Rosa C.A."/>
            <person name="Scheuner C."/>
            <person name="Sibirny A.A."/>
            <person name="Slot J.C."/>
            <person name="Stielow J.B."/>
            <person name="Sun H."/>
            <person name="Kurtzman C.P."/>
            <person name="Blackwell M."/>
            <person name="Grigoriev I.V."/>
            <person name="Jeffries T.W."/>
        </authorList>
    </citation>
    <scope>NUCLEOTIDE SEQUENCE [LARGE SCALE GENOMIC DNA]</scope>
    <source>
        <strain evidence="8">NRRL Y-1933</strain>
    </source>
</reference>
<dbReference type="InterPro" id="IPR000306">
    <property type="entry name" value="Znf_FYVE"/>
</dbReference>
<feature type="compositionally biased region" description="Polar residues" evidence="5">
    <location>
        <begin position="30"/>
        <end position="60"/>
    </location>
</feature>
<name>A0A1E4RQ61_9ASCO</name>
<feature type="region of interest" description="Disordered" evidence="5">
    <location>
        <begin position="514"/>
        <end position="561"/>
    </location>
</feature>
<dbReference type="GeneID" id="30994472"/>
<feature type="compositionally biased region" description="Pro residues" evidence="5">
    <location>
        <begin position="531"/>
        <end position="547"/>
    </location>
</feature>
<evidence type="ECO:0000313" key="7">
    <source>
        <dbReference type="EMBL" id="ODV69341.1"/>
    </source>
</evidence>
<feature type="compositionally biased region" description="Low complexity" evidence="5">
    <location>
        <begin position="195"/>
        <end position="217"/>
    </location>
</feature>
<keyword evidence="2 4" id="KW-0863">Zinc-finger</keyword>
<feature type="region of interest" description="Disordered" evidence="5">
    <location>
        <begin position="463"/>
        <end position="482"/>
    </location>
</feature>
<feature type="region of interest" description="Disordered" evidence="5">
    <location>
        <begin position="594"/>
        <end position="663"/>
    </location>
</feature>
<dbReference type="GO" id="GO:0008270">
    <property type="term" value="F:zinc ion binding"/>
    <property type="evidence" value="ECO:0007669"/>
    <property type="project" value="UniProtKB-KW"/>
</dbReference>
<feature type="compositionally biased region" description="Polar residues" evidence="5">
    <location>
        <begin position="170"/>
        <end position="194"/>
    </location>
</feature>
<dbReference type="SMART" id="SM00064">
    <property type="entry name" value="FYVE"/>
    <property type="match status" value="1"/>
</dbReference>
<evidence type="ECO:0000256" key="5">
    <source>
        <dbReference type="SAM" id="MobiDB-lite"/>
    </source>
</evidence>
<dbReference type="Pfam" id="PF01363">
    <property type="entry name" value="FYVE"/>
    <property type="match status" value="1"/>
</dbReference>
<feature type="domain" description="FYVE-type" evidence="6">
    <location>
        <begin position="702"/>
        <end position="759"/>
    </location>
</feature>
<dbReference type="GO" id="GO:0032266">
    <property type="term" value="F:phosphatidylinositol-3-phosphate binding"/>
    <property type="evidence" value="ECO:0007669"/>
    <property type="project" value="UniProtKB-ARBA"/>
</dbReference>
<feature type="compositionally biased region" description="Low complexity" evidence="5">
    <location>
        <begin position="361"/>
        <end position="394"/>
    </location>
</feature>
<evidence type="ECO:0000313" key="8">
    <source>
        <dbReference type="Proteomes" id="UP000095085"/>
    </source>
</evidence>
<feature type="region of interest" description="Disordered" evidence="5">
    <location>
        <begin position="30"/>
        <end position="217"/>
    </location>
</feature>
<keyword evidence="3" id="KW-0862">Zinc</keyword>
<keyword evidence="8" id="KW-1185">Reference proteome</keyword>
<accession>A0A1E4RQ61</accession>
<dbReference type="PANTHER" id="PTHR23164:SF30">
    <property type="entry name" value="EARLY ENDOSOME ANTIGEN 1"/>
    <property type="match status" value="1"/>
</dbReference>
<proteinExistence type="predicted"/>
<dbReference type="SUPFAM" id="SSF57903">
    <property type="entry name" value="FYVE/PHD zinc finger"/>
    <property type="match status" value="1"/>
</dbReference>
<feature type="compositionally biased region" description="Polar residues" evidence="5">
    <location>
        <begin position="809"/>
        <end position="842"/>
    </location>
</feature>
<organism evidence="7 8">
    <name type="scientific">Hyphopichia burtonii NRRL Y-1933</name>
    <dbReference type="NCBI Taxonomy" id="984485"/>
    <lineage>
        <taxon>Eukaryota</taxon>
        <taxon>Fungi</taxon>
        <taxon>Dikarya</taxon>
        <taxon>Ascomycota</taxon>
        <taxon>Saccharomycotina</taxon>
        <taxon>Pichiomycetes</taxon>
        <taxon>Debaryomycetaceae</taxon>
        <taxon>Hyphopichia</taxon>
    </lineage>
</organism>
<feature type="region of interest" description="Disordered" evidence="5">
    <location>
        <begin position="779"/>
        <end position="858"/>
    </location>
</feature>
<dbReference type="InterPro" id="IPR017455">
    <property type="entry name" value="Znf_FYVE-rel"/>
</dbReference>
<evidence type="ECO:0000256" key="1">
    <source>
        <dbReference type="ARBA" id="ARBA00022723"/>
    </source>
</evidence>
<keyword evidence="1" id="KW-0479">Metal-binding</keyword>
<dbReference type="EMBL" id="KV454538">
    <property type="protein sequence ID" value="ODV69341.1"/>
    <property type="molecule type" value="Genomic_DNA"/>
</dbReference>
<gene>
    <name evidence="7" type="ORF">HYPBUDRAFT_145766</name>
</gene>
<evidence type="ECO:0000256" key="4">
    <source>
        <dbReference type="PROSITE-ProRule" id="PRU00091"/>
    </source>
</evidence>
<dbReference type="CDD" id="cd15760">
    <property type="entry name" value="FYVE_scVPS27p_like"/>
    <property type="match status" value="1"/>
</dbReference>
<feature type="compositionally biased region" description="Polar residues" evidence="5">
    <location>
        <begin position="398"/>
        <end position="425"/>
    </location>
</feature>
<feature type="compositionally biased region" description="Basic and acidic residues" evidence="5">
    <location>
        <begin position="149"/>
        <end position="160"/>
    </location>
</feature>
<dbReference type="PANTHER" id="PTHR23164">
    <property type="entry name" value="EARLY ENDOSOME ANTIGEN 1"/>
    <property type="match status" value="1"/>
</dbReference>
<dbReference type="InterPro" id="IPR013083">
    <property type="entry name" value="Znf_RING/FYVE/PHD"/>
</dbReference>
<feature type="compositionally biased region" description="Polar residues" evidence="5">
    <location>
        <begin position="599"/>
        <end position="610"/>
    </location>
</feature>
<evidence type="ECO:0000256" key="2">
    <source>
        <dbReference type="ARBA" id="ARBA00022771"/>
    </source>
</evidence>
<dbReference type="Gene3D" id="3.30.40.10">
    <property type="entry name" value="Zinc/RING finger domain, C3HC4 (zinc finger)"/>
    <property type="match status" value="1"/>
</dbReference>
<dbReference type="RefSeq" id="XP_020078408.1">
    <property type="nucleotide sequence ID" value="XM_020219922.1"/>
</dbReference>
<evidence type="ECO:0000256" key="3">
    <source>
        <dbReference type="ARBA" id="ARBA00022833"/>
    </source>
</evidence>
<dbReference type="PROSITE" id="PS50178">
    <property type="entry name" value="ZF_FYVE"/>
    <property type="match status" value="1"/>
</dbReference>
<sequence length="858" mass="95106">MSNCCSKRSSGPPFAKKVIAFLFIVMNNSIDSDNSQVNPGNLSSNIASGSTASATFTVSHTPEEDFDKPSQTVYESIPSSKIPDSKQQGTPETIHEGTKDEDIHEGAKDGDIGTKDEDKLNDKEVIEEKTDEEHDKSNDSSVVEEDDSKLENSSDLTFKKKDVRKPRAHSIQSVLSTASLKSLKQQSIKNPPNFQRNSSNISNDNQNISKNNQNSINGFGSSKNFQSFIQAPVLSSISNLKNNDNIVIGQQLPFNDQSDKSSSDSKLNNEKINLTINEHQDKANQDDQDDQEVLLQQQRLTINALKKLSLSPIPFKNTDDKIEDSSIKINKQQNNPAKKSQPYQPAEVDLSSFASLTRQSNNNIINKNNNTEDANNKNQLSKSISSSTSTSINLALNGLNNSGKSPGSYKSKNSENPSTNKNPSNLPRLPEIDQNQNNISPKNDNTKPIINYHNEVRQNHLSNFKPSTSNKMVPAAVTPPSNMNVRRNVTGMSSIQPSPLPQLPIQQNQQNHFPQLHPHQENNHPSQFTHFPPPAPSTNHPPAPLPAQPNLTSHPNHLHQFNPKDKQVKQLKGFRSPMYVPAVLRMTLNDDLPSPLPINGSNQPNGNPQHLINGGVEMDRHHGISNQSSSKDTSSSRNSIRSFDSNMSNDSSPSSPLISSPISSTGPYTLNKKKYEHILKAAPTRKHWLKDESVIKCQIQGCPKFFNFFERRHHCRKCGGIYCKEHTSHYLYINHLAQFTTGGRGTLSKVCDNCIEAYNDFMRIEFGVDINSTPSLNHSISMHNDDSQTDPDNDLADKLSDLPRGNPPSLHSNGNISPRKTKQPSDYNPDSVDNSKNPNPRSDQLVGSVPANWSWSSF</sequence>
<dbReference type="STRING" id="984485.A0A1E4RQ61"/>
<feature type="compositionally biased region" description="Polar residues" evidence="5">
    <location>
        <begin position="433"/>
        <end position="448"/>
    </location>
</feature>
<evidence type="ECO:0000259" key="6">
    <source>
        <dbReference type="PROSITE" id="PS50178"/>
    </source>
</evidence>
<dbReference type="AlphaFoldDB" id="A0A1E4RQ61"/>
<dbReference type="OrthoDB" id="10018316at2759"/>